<keyword evidence="2" id="KW-0472">Membrane</keyword>
<dbReference type="InterPro" id="IPR014195">
    <property type="entry name" value="Spore_III_AG"/>
</dbReference>
<dbReference type="AlphaFoldDB" id="A0A1S8L503"/>
<evidence type="ECO:0000313" key="4">
    <source>
        <dbReference type="Proteomes" id="UP000190951"/>
    </source>
</evidence>
<evidence type="ECO:0000256" key="1">
    <source>
        <dbReference type="SAM" id="MobiDB-lite"/>
    </source>
</evidence>
<feature type="compositionally biased region" description="Polar residues" evidence="1">
    <location>
        <begin position="134"/>
        <end position="149"/>
    </location>
</feature>
<feature type="region of interest" description="Disordered" evidence="1">
    <location>
        <begin position="61"/>
        <end position="82"/>
    </location>
</feature>
<dbReference type="NCBIfam" id="TIGR02830">
    <property type="entry name" value="spore_III_AG"/>
    <property type="match status" value="1"/>
</dbReference>
<name>A0A1S8L503_9CLOT</name>
<keyword evidence="2" id="KW-1133">Transmembrane helix</keyword>
<evidence type="ECO:0000313" key="3">
    <source>
        <dbReference type="EMBL" id="URZ11853.1"/>
    </source>
</evidence>
<proteinExistence type="predicted"/>
<dbReference type="Proteomes" id="UP000190951">
    <property type="component" value="Chromosome"/>
</dbReference>
<evidence type="ECO:0000256" key="2">
    <source>
        <dbReference type="SAM" id="Phobius"/>
    </source>
</evidence>
<gene>
    <name evidence="3" type="ORF">CROST_025700</name>
</gene>
<feature type="region of interest" description="Disordered" evidence="1">
    <location>
        <begin position="116"/>
        <end position="151"/>
    </location>
</feature>
<accession>A0A1S8L503</accession>
<keyword evidence="4" id="KW-1185">Reference proteome</keyword>
<dbReference type="RefSeq" id="WP_077833689.1">
    <property type="nucleotide sequence ID" value="NZ_CP096983.1"/>
</dbReference>
<dbReference type="STRING" id="84029.CROST_24150"/>
<sequence>MNFKKFLDNLKFEAKGEKGNKKNTGVNILILGLVGVLLIIAADFFKNTSKASINEGNIKNENKVTSSDTTKSEAKPSKDYETSMENKLKQTLEQIDGVGKVQVMIYFGSGEEQIPATNNNKTKSVTDEADNSGGKRTTTQDTDGSTIVTSKDGDKESPFILKEYKPQITGVCVVAEGADNSVIKLSIVNAVVDLFQLTEDKVNVYPMKK</sequence>
<organism evidence="3 4">
    <name type="scientific">Clostridium felsineum</name>
    <dbReference type="NCBI Taxonomy" id="36839"/>
    <lineage>
        <taxon>Bacteria</taxon>
        <taxon>Bacillati</taxon>
        <taxon>Bacillota</taxon>
        <taxon>Clostridia</taxon>
        <taxon>Eubacteriales</taxon>
        <taxon>Clostridiaceae</taxon>
        <taxon>Clostridium</taxon>
    </lineage>
</organism>
<keyword evidence="2" id="KW-0812">Transmembrane</keyword>
<feature type="compositionally biased region" description="Basic and acidic residues" evidence="1">
    <location>
        <begin position="70"/>
        <end position="82"/>
    </location>
</feature>
<reference evidence="3 4" key="1">
    <citation type="submission" date="2022-04" db="EMBL/GenBank/DDBJ databases">
        <title>Genome sequence of C. roseum typestrain.</title>
        <authorList>
            <person name="Poehlein A."/>
            <person name="Schoch T."/>
            <person name="Duerre P."/>
            <person name="Daniel R."/>
        </authorList>
    </citation>
    <scope>NUCLEOTIDE SEQUENCE [LARGE SCALE GENOMIC DNA]</scope>
    <source>
        <strain evidence="3 4">DSM 7320</strain>
    </source>
</reference>
<feature type="transmembrane region" description="Helical" evidence="2">
    <location>
        <begin position="25"/>
        <end position="45"/>
    </location>
</feature>
<dbReference type="EMBL" id="CP096983">
    <property type="protein sequence ID" value="URZ11853.1"/>
    <property type="molecule type" value="Genomic_DNA"/>
</dbReference>
<dbReference type="KEGG" id="crw:CROST_025700"/>
<protein>
    <submittedName>
        <fullName evidence="3">Uncharacterized protein</fullName>
    </submittedName>
</protein>